<accession>A0A2Z6PKQ5</accession>
<sequence length="92" mass="10090">MLSSLFLILRKCVTVFSSGLFDSSGGPDWSKACIRDRVFVFITDSQITPSPPLRPPSLSTSLERVARDQHKADSTATATHLRPTAILSPFLQ</sequence>
<gene>
    <name evidence="2" type="ORF">TSUD_175500</name>
</gene>
<organism evidence="2 3">
    <name type="scientific">Trifolium subterraneum</name>
    <name type="common">Subterranean clover</name>
    <dbReference type="NCBI Taxonomy" id="3900"/>
    <lineage>
        <taxon>Eukaryota</taxon>
        <taxon>Viridiplantae</taxon>
        <taxon>Streptophyta</taxon>
        <taxon>Embryophyta</taxon>
        <taxon>Tracheophyta</taxon>
        <taxon>Spermatophyta</taxon>
        <taxon>Magnoliopsida</taxon>
        <taxon>eudicotyledons</taxon>
        <taxon>Gunneridae</taxon>
        <taxon>Pentapetalae</taxon>
        <taxon>rosids</taxon>
        <taxon>fabids</taxon>
        <taxon>Fabales</taxon>
        <taxon>Fabaceae</taxon>
        <taxon>Papilionoideae</taxon>
        <taxon>50 kb inversion clade</taxon>
        <taxon>NPAAA clade</taxon>
        <taxon>Hologalegina</taxon>
        <taxon>IRL clade</taxon>
        <taxon>Trifolieae</taxon>
        <taxon>Trifolium</taxon>
    </lineage>
</organism>
<feature type="chain" id="PRO_5016467685" description="Secreted protein" evidence="1">
    <location>
        <begin position="18"/>
        <end position="92"/>
    </location>
</feature>
<dbReference type="AlphaFoldDB" id="A0A2Z6PKQ5"/>
<reference evidence="3" key="1">
    <citation type="journal article" date="2017" name="Front. Plant Sci.">
        <title>Climate Clever Clovers: New Paradigm to Reduce the Environmental Footprint of Ruminants by Breeding Low Methanogenic Forages Utilizing Haplotype Variation.</title>
        <authorList>
            <person name="Kaur P."/>
            <person name="Appels R."/>
            <person name="Bayer P.E."/>
            <person name="Keeble-Gagnere G."/>
            <person name="Wang J."/>
            <person name="Hirakawa H."/>
            <person name="Shirasawa K."/>
            <person name="Vercoe P."/>
            <person name="Stefanova K."/>
            <person name="Durmic Z."/>
            <person name="Nichols P."/>
            <person name="Revell C."/>
            <person name="Isobe S.N."/>
            <person name="Edwards D."/>
            <person name="Erskine W."/>
        </authorList>
    </citation>
    <scope>NUCLEOTIDE SEQUENCE [LARGE SCALE GENOMIC DNA]</scope>
    <source>
        <strain evidence="3">cv. Daliak</strain>
    </source>
</reference>
<keyword evidence="3" id="KW-1185">Reference proteome</keyword>
<feature type="signal peptide" evidence="1">
    <location>
        <begin position="1"/>
        <end position="17"/>
    </location>
</feature>
<dbReference type="Proteomes" id="UP000242715">
    <property type="component" value="Unassembled WGS sequence"/>
</dbReference>
<proteinExistence type="predicted"/>
<keyword evidence="1" id="KW-0732">Signal</keyword>
<evidence type="ECO:0000313" key="2">
    <source>
        <dbReference type="EMBL" id="GAU45637.1"/>
    </source>
</evidence>
<name>A0A2Z6PKQ5_TRISU</name>
<evidence type="ECO:0000256" key="1">
    <source>
        <dbReference type="SAM" id="SignalP"/>
    </source>
</evidence>
<dbReference type="EMBL" id="DF974137">
    <property type="protein sequence ID" value="GAU45637.1"/>
    <property type="molecule type" value="Genomic_DNA"/>
</dbReference>
<protein>
    <recommendedName>
        <fullName evidence="4">Secreted protein</fullName>
    </recommendedName>
</protein>
<evidence type="ECO:0000313" key="3">
    <source>
        <dbReference type="Proteomes" id="UP000242715"/>
    </source>
</evidence>
<evidence type="ECO:0008006" key="4">
    <source>
        <dbReference type="Google" id="ProtNLM"/>
    </source>
</evidence>